<dbReference type="AlphaFoldDB" id="K9ED34"/>
<keyword evidence="6" id="KW-1185">Reference proteome</keyword>
<evidence type="ECO:0000313" key="5">
    <source>
        <dbReference type="EMBL" id="EKU93756.1"/>
    </source>
</evidence>
<dbReference type="GO" id="GO:0005737">
    <property type="term" value="C:cytoplasm"/>
    <property type="evidence" value="ECO:0007669"/>
    <property type="project" value="UniProtKB-ARBA"/>
</dbReference>
<dbReference type="PANTHER" id="PTHR21011">
    <property type="entry name" value="MITOCHONDRIAL 28S RIBOSOMAL PROTEIN S6"/>
    <property type="match status" value="1"/>
</dbReference>
<dbReference type="eggNOG" id="COG0360">
    <property type="taxonomic scope" value="Bacteria"/>
</dbReference>
<dbReference type="RefSeq" id="WP_003777412.1">
    <property type="nucleotide sequence ID" value="NZ_JH992958.1"/>
</dbReference>
<organism evidence="5 6">
    <name type="scientific">Alloiococcus otitis ATCC 51267</name>
    <dbReference type="NCBI Taxonomy" id="883081"/>
    <lineage>
        <taxon>Bacteria</taxon>
        <taxon>Bacillati</taxon>
        <taxon>Bacillota</taxon>
        <taxon>Bacilli</taxon>
        <taxon>Lactobacillales</taxon>
        <taxon>Carnobacteriaceae</taxon>
        <taxon>Alloiococcus</taxon>
    </lineage>
</organism>
<evidence type="ECO:0000256" key="1">
    <source>
        <dbReference type="ARBA" id="ARBA00009512"/>
    </source>
</evidence>
<proteinExistence type="inferred from homology"/>
<keyword evidence="4" id="KW-0699">rRNA-binding</keyword>
<keyword evidence="4" id="KW-0687">Ribonucleoprotein</keyword>
<protein>
    <recommendedName>
        <fullName evidence="3 4">Small ribosomal subunit protein bS6</fullName>
    </recommendedName>
</protein>
<evidence type="ECO:0000256" key="2">
    <source>
        <dbReference type="ARBA" id="ARBA00035104"/>
    </source>
</evidence>
<dbReference type="SUPFAM" id="SSF54995">
    <property type="entry name" value="Ribosomal protein S6"/>
    <property type="match status" value="1"/>
</dbReference>
<evidence type="ECO:0000256" key="4">
    <source>
        <dbReference type="HAMAP-Rule" id="MF_00360"/>
    </source>
</evidence>
<accession>K9ED34</accession>
<keyword evidence="4" id="KW-0694">RNA-binding</keyword>
<dbReference type="CDD" id="cd00473">
    <property type="entry name" value="bS6"/>
    <property type="match status" value="1"/>
</dbReference>
<dbReference type="EMBL" id="AGXA01000016">
    <property type="protein sequence ID" value="EKU93756.1"/>
    <property type="molecule type" value="Genomic_DNA"/>
</dbReference>
<dbReference type="PATRIC" id="fig|883081.3.peg.702"/>
<keyword evidence="4 5" id="KW-0689">Ribosomal protein</keyword>
<dbReference type="InterPro" id="IPR035980">
    <property type="entry name" value="Ribosomal_bS6_sf"/>
</dbReference>
<reference evidence="5 6" key="1">
    <citation type="submission" date="2012-09" db="EMBL/GenBank/DDBJ databases">
        <title>The Genome Sequence of Alloiococcus otitis ATCC 51267.</title>
        <authorList>
            <consortium name="The Broad Institute Genome Sequencing Platform"/>
            <person name="Earl A."/>
            <person name="Ward D."/>
            <person name="Feldgarden M."/>
            <person name="Gevers D."/>
            <person name="Huys G."/>
            <person name="Walker B."/>
            <person name="Young S.K."/>
            <person name="Zeng Q."/>
            <person name="Gargeya S."/>
            <person name="Fitzgerald M."/>
            <person name="Haas B."/>
            <person name="Abouelleil A."/>
            <person name="Alvarado L."/>
            <person name="Arachchi H.M."/>
            <person name="Berlin A.M."/>
            <person name="Chapman S.B."/>
            <person name="Goldberg J."/>
            <person name="Griggs A."/>
            <person name="Gujja S."/>
            <person name="Hansen M."/>
            <person name="Howarth C."/>
            <person name="Imamovic A."/>
            <person name="Larimer J."/>
            <person name="McCowen C."/>
            <person name="Montmayeur A."/>
            <person name="Murphy C."/>
            <person name="Neiman D."/>
            <person name="Pearson M."/>
            <person name="Priest M."/>
            <person name="Roberts A."/>
            <person name="Saif S."/>
            <person name="Shea T."/>
            <person name="Sisk P."/>
            <person name="Sykes S."/>
            <person name="Wortman J."/>
            <person name="Nusbaum C."/>
            <person name="Birren B."/>
        </authorList>
    </citation>
    <scope>NUCLEOTIDE SEQUENCE [LARGE SCALE GENOMIC DNA]</scope>
    <source>
        <strain evidence="5 6">ATCC 51267</strain>
    </source>
</reference>
<dbReference type="Gene3D" id="3.30.70.60">
    <property type="match status" value="1"/>
</dbReference>
<dbReference type="Proteomes" id="UP000009875">
    <property type="component" value="Unassembled WGS sequence"/>
</dbReference>
<dbReference type="InterPro" id="IPR014717">
    <property type="entry name" value="Transl_elong_EF1B/ribsomal_bS6"/>
</dbReference>
<comment type="caution">
    <text evidence="5">The sequence shown here is derived from an EMBL/GenBank/DDBJ whole genome shotgun (WGS) entry which is preliminary data.</text>
</comment>
<comment type="similarity">
    <text evidence="1 4">Belongs to the bacterial ribosomal protein bS6 family.</text>
</comment>
<gene>
    <name evidence="4" type="primary">rpsF</name>
    <name evidence="5" type="ORF">HMPREF9698_00704</name>
</gene>
<dbReference type="Pfam" id="PF01250">
    <property type="entry name" value="Ribosomal_S6"/>
    <property type="match status" value="1"/>
</dbReference>
<dbReference type="InterPro" id="IPR000529">
    <property type="entry name" value="Ribosomal_bS6"/>
</dbReference>
<dbReference type="InterPro" id="IPR020814">
    <property type="entry name" value="Ribosomal_S6_plastid/chlpt"/>
</dbReference>
<dbReference type="STRING" id="883081.HMPREF9698_00704"/>
<name>K9ED34_9LACT</name>
<dbReference type="PANTHER" id="PTHR21011:SF1">
    <property type="entry name" value="SMALL RIBOSOMAL SUBUNIT PROTEIN BS6M"/>
    <property type="match status" value="1"/>
</dbReference>
<dbReference type="GO" id="GO:1990904">
    <property type="term" value="C:ribonucleoprotein complex"/>
    <property type="evidence" value="ECO:0007669"/>
    <property type="project" value="UniProtKB-KW"/>
</dbReference>
<comment type="function">
    <text evidence="2 4">Binds together with bS18 to 16S ribosomal RNA.</text>
</comment>
<dbReference type="GO" id="GO:0006412">
    <property type="term" value="P:translation"/>
    <property type="evidence" value="ECO:0007669"/>
    <property type="project" value="UniProtKB-UniRule"/>
</dbReference>
<dbReference type="GO" id="GO:0003735">
    <property type="term" value="F:structural constituent of ribosome"/>
    <property type="evidence" value="ECO:0007669"/>
    <property type="project" value="InterPro"/>
</dbReference>
<evidence type="ECO:0000256" key="3">
    <source>
        <dbReference type="ARBA" id="ARBA00035294"/>
    </source>
</evidence>
<dbReference type="HAMAP" id="MF_00360">
    <property type="entry name" value="Ribosomal_bS6"/>
    <property type="match status" value="1"/>
</dbReference>
<evidence type="ECO:0000313" key="6">
    <source>
        <dbReference type="Proteomes" id="UP000009875"/>
    </source>
</evidence>
<dbReference type="NCBIfam" id="TIGR00166">
    <property type="entry name" value="S6"/>
    <property type="match status" value="1"/>
</dbReference>
<dbReference type="GO" id="GO:0070181">
    <property type="term" value="F:small ribosomal subunit rRNA binding"/>
    <property type="evidence" value="ECO:0007669"/>
    <property type="project" value="TreeGrafter"/>
</dbReference>
<dbReference type="GO" id="GO:0005840">
    <property type="term" value="C:ribosome"/>
    <property type="evidence" value="ECO:0007669"/>
    <property type="project" value="UniProtKB-KW"/>
</dbReference>
<dbReference type="OrthoDB" id="9812702at2"/>
<sequence length="100" mass="11831">MNQTAKYEILYIIRPDLDEDSKKALIDRYNTILSDNGAEISESKDWAKRRFAYEIQGYKEGTYHLVTFTTDQVDAINEFERLVRINDDVLRHMVVRLDTK</sequence>
<dbReference type="HOGENOM" id="CLU_113441_5_3_9"/>